<reference evidence="1 2" key="1">
    <citation type="submission" date="2019-02" db="EMBL/GenBank/DDBJ databases">
        <title>Bacterial novel species Emticicia sp. 17J42-9 isolated from soil.</title>
        <authorList>
            <person name="Jung H.-Y."/>
        </authorList>
    </citation>
    <scope>NUCLEOTIDE SEQUENCE [LARGE SCALE GENOMIC DNA]</scope>
    <source>
        <strain evidence="1 2">17J42-9</strain>
    </source>
</reference>
<organism evidence="1 2">
    <name type="scientific">Emticicia agri</name>
    <dbReference type="NCBI Taxonomy" id="2492393"/>
    <lineage>
        <taxon>Bacteria</taxon>
        <taxon>Pseudomonadati</taxon>
        <taxon>Bacteroidota</taxon>
        <taxon>Cytophagia</taxon>
        <taxon>Cytophagales</taxon>
        <taxon>Leadbetterellaceae</taxon>
        <taxon>Emticicia</taxon>
    </lineage>
</organism>
<dbReference type="Proteomes" id="UP000293162">
    <property type="component" value="Unassembled WGS sequence"/>
</dbReference>
<name>A0A4Q5LQZ6_9BACT</name>
<evidence type="ECO:0008006" key="3">
    <source>
        <dbReference type="Google" id="ProtNLM"/>
    </source>
</evidence>
<evidence type="ECO:0000313" key="2">
    <source>
        <dbReference type="Proteomes" id="UP000293162"/>
    </source>
</evidence>
<comment type="caution">
    <text evidence="1">The sequence shown here is derived from an EMBL/GenBank/DDBJ whole genome shotgun (WGS) entry which is preliminary data.</text>
</comment>
<dbReference type="Gene3D" id="2.60.120.560">
    <property type="entry name" value="Exo-inulinase, domain 1"/>
    <property type="match status" value="1"/>
</dbReference>
<accession>A0A4Q5LQZ6</accession>
<keyword evidence="2" id="KW-1185">Reference proteome</keyword>
<dbReference type="AlphaFoldDB" id="A0A4Q5LQZ6"/>
<sequence>MKKLIIALLCVGNMAIAQKNKSRTQSQAPAPVDYNVSLSPEKWEFKEGKVEFFDQNGTKAMRIKQGNQGAVLLKDVVFKDGTIEFDFEPASPMTLGSSPMVYFRGNMETNDTEIFYIRARPNRPTANDGIQYCPILGGVNMWDMFTEYQAPAFFEADKPNHLKMVISGKQMQVYVNDMAKPALHIPRLEGNTTEGRLAIDGGMVVWNMQLKPNVTEDLPALPAPDLTDHDAQYIRNWTTNKPTDLPTGTEIMLNNLPKPESFTERIEAERKGMINLTRKFGGNNSRKVVWLKAKIKVSENQKNGLQLGFSDDVWVFLNNQMVFLDKNTYLQPPMRKYPDGRISIQNARVNLNLKQGENELLIAVANDFYGWGIIARLETMEGVEFLR</sequence>
<dbReference type="RefSeq" id="WP_130024292.1">
    <property type="nucleotide sequence ID" value="NZ_SEWF01000093.1"/>
</dbReference>
<protein>
    <recommendedName>
        <fullName evidence="3">DUF1080 domain-containing protein</fullName>
    </recommendedName>
</protein>
<proteinExistence type="predicted"/>
<gene>
    <name evidence="1" type="ORF">EWM59_26815</name>
</gene>
<dbReference type="EMBL" id="SEWF01000093">
    <property type="protein sequence ID" value="RYU91779.1"/>
    <property type="molecule type" value="Genomic_DNA"/>
</dbReference>
<dbReference type="OrthoDB" id="2634655at2"/>
<evidence type="ECO:0000313" key="1">
    <source>
        <dbReference type="EMBL" id="RYU91779.1"/>
    </source>
</evidence>